<dbReference type="PaxDb" id="3218-PP1S21_364V6.1"/>
<name>A0A2K1LA32_PHYPA</name>
<keyword evidence="8" id="KW-1185">Reference proteome</keyword>
<dbReference type="InterPro" id="IPR036219">
    <property type="entry name" value="eEF-1beta-like_sf"/>
</dbReference>
<evidence type="ECO:0000256" key="2">
    <source>
        <dbReference type="ARBA" id="ARBA00011606"/>
    </source>
</evidence>
<keyword evidence="4" id="KW-0648">Protein biosynthesis</keyword>
<dbReference type="PANTHER" id="PTHR11595">
    <property type="entry name" value="EF-HAND AND COILED-COIL DOMAIN-CONTAINING FAMILY MEMBER"/>
    <property type="match status" value="1"/>
</dbReference>
<dbReference type="Pfam" id="PF00736">
    <property type="entry name" value="EF1_GNE"/>
    <property type="match status" value="1"/>
</dbReference>
<dbReference type="SMART" id="SM00888">
    <property type="entry name" value="EF1_GNE"/>
    <property type="match status" value="1"/>
</dbReference>
<reference evidence="6 8" key="2">
    <citation type="journal article" date="2018" name="Plant J.">
        <title>The Physcomitrella patens chromosome-scale assembly reveals moss genome structure and evolution.</title>
        <authorList>
            <person name="Lang D."/>
            <person name="Ullrich K.K."/>
            <person name="Murat F."/>
            <person name="Fuchs J."/>
            <person name="Jenkins J."/>
            <person name="Haas F.B."/>
            <person name="Piednoel M."/>
            <person name="Gundlach H."/>
            <person name="Van Bel M."/>
            <person name="Meyberg R."/>
            <person name="Vives C."/>
            <person name="Morata J."/>
            <person name="Symeonidi A."/>
            <person name="Hiss M."/>
            <person name="Muchero W."/>
            <person name="Kamisugi Y."/>
            <person name="Saleh O."/>
            <person name="Blanc G."/>
            <person name="Decker E.L."/>
            <person name="van Gessel N."/>
            <person name="Grimwood J."/>
            <person name="Hayes R.D."/>
            <person name="Graham S.W."/>
            <person name="Gunter L.E."/>
            <person name="McDaniel S.F."/>
            <person name="Hoernstein S.N.W."/>
            <person name="Larsson A."/>
            <person name="Li F.W."/>
            <person name="Perroud P.F."/>
            <person name="Phillips J."/>
            <person name="Ranjan P."/>
            <person name="Rokshar D.S."/>
            <person name="Rothfels C.J."/>
            <person name="Schneider L."/>
            <person name="Shu S."/>
            <person name="Stevenson D.W."/>
            <person name="Thummler F."/>
            <person name="Tillich M."/>
            <person name="Villarreal Aguilar J.C."/>
            <person name="Widiez T."/>
            <person name="Wong G.K."/>
            <person name="Wymore A."/>
            <person name="Zhang Y."/>
            <person name="Zimmer A.D."/>
            <person name="Quatrano R.S."/>
            <person name="Mayer K.F.X."/>
            <person name="Goodstein D."/>
            <person name="Casacuberta J.M."/>
            <person name="Vandepoele K."/>
            <person name="Reski R."/>
            <person name="Cuming A.C."/>
            <person name="Tuskan G.A."/>
            <person name="Maumus F."/>
            <person name="Salse J."/>
            <person name="Schmutz J."/>
            <person name="Rensing S.A."/>
        </authorList>
    </citation>
    <scope>NUCLEOTIDE SEQUENCE [LARGE SCALE GENOMIC DNA]</scope>
    <source>
        <strain evidence="7 8">cv. Gransden 2004</strain>
    </source>
</reference>
<evidence type="ECO:0000313" key="6">
    <source>
        <dbReference type="EMBL" id="PNR62889.1"/>
    </source>
</evidence>
<evidence type="ECO:0000256" key="1">
    <source>
        <dbReference type="ARBA" id="ARBA00007411"/>
    </source>
</evidence>
<dbReference type="STRING" id="3218.A0A2K1LA32"/>
<evidence type="ECO:0000259" key="5">
    <source>
        <dbReference type="SMART" id="SM00888"/>
    </source>
</evidence>
<comment type="similarity">
    <text evidence="1">Belongs to the EF-1-beta/EF-1-delta family.</text>
</comment>
<dbReference type="EMBL" id="ABEU02000001">
    <property type="protein sequence ID" value="PNR62889.1"/>
    <property type="molecule type" value="Genomic_DNA"/>
</dbReference>
<gene>
    <name evidence="6" type="ORF">PHYPA_001314</name>
</gene>
<dbReference type="GO" id="GO:0003746">
    <property type="term" value="F:translation elongation factor activity"/>
    <property type="evidence" value="ECO:0007669"/>
    <property type="project" value="UniProtKB-KW"/>
</dbReference>
<dbReference type="FunFam" id="3.30.70.60:FF:000001">
    <property type="entry name" value="Elongation factor 1-beta 1 like"/>
    <property type="match status" value="1"/>
</dbReference>
<proteinExistence type="inferred from homology"/>
<dbReference type="InParanoid" id="A0A2K1LA32"/>
<evidence type="ECO:0000256" key="3">
    <source>
        <dbReference type="ARBA" id="ARBA00022768"/>
    </source>
</evidence>
<dbReference type="SUPFAM" id="SSF54984">
    <property type="entry name" value="eEF-1beta-like"/>
    <property type="match status" value="1"/>
</dbReference>
<dbReference type="Gramene" id="Pp3c1_28790V3.1">
    <property type="protein sequence ID" value="PAC:32969495.CDS.1"/>
    <property type="gene ID" value="Pp3c1_28790"/>
</dbReference>
<dbReference type="Gene3D" id="1.20.1050.130">
    <property type="match status" value="1"/>
</dbReference>
<dbReference type="AlphaFoldDB" id="A0A2K1LA32"/>
<evidence type="ECO:0000313" key="7">
    <source>
        <dbReference type="EnsemblPlants" id="PAC:32969495.CDS.1"/>
    </source>
</evidence>
<dbReference type="Gene3D" id="3.30.70.60">
    <property type="match status" value="1"/>
</dbReference>
<protein>
    <recommendedName>
        <fullName evidence="5">Translation elongation factor EF1B beta/delta subunit guanine nucleotide exchange domain-containing protein</fullName>
    </recommendedName>
</protein>
<dbReference type="SUPFAM" id="SSF47616">
    <property type="entry name" value="GST C-terminal domain-like"/>
    <property type="match status" value="1"/>
</dbReference>
<dbReference type="GO" id="GO:0006414">
    <property type="term" value="P:translational elongation"/>
    <property type="evidence" value="ECO:0000318"/>
    <property type="project" value="GO_Central"/>
</dbReference>
<evidence type="ECO:0000256" key="4">
    <source>
        <dbReference type="ARBA" id="ARBA00022917"/>
    </source>
</evidence>
<reference evidence="7" key="3">
    <citation type="submission" date="2020-12" db="UniProtKB">
        <authorList>
            <consortium name="EnsemblPlants"/>
        </authorList>
    </citation>
    <scope>IDENTIFICATION</scope>
</reference>
<sequence length="216" mass="23928">MATKFLNIGTKEGMDKLDELLGQQSFISGAEPSKDDLALYGALKGTLDTNYANLTRWYNHVNDILGSRFLGPSEGVVVGTILTPLSNQHKEDTTIVVDSIVNRGDVVEVPCNVSKGIEAQDNVLKKFVQLELKPWDNVSDLIKIEQHVRGIEMNGLFWGKSKFVNKGSVSQKLHIMMTIEDDKISPHDLIDKILGDGSIENLIQSCDILTFSKNQN</sequence>
<dbReference type="InterPro" id="IPR036282">
    <property type="entry name" value="Glutathione-S-Trfase_C_sf"/>
</dbReference>
<evidence type="ECO:0000313" key="8">
    <source>
        <dbReference type="Proteomes" id="UP000006727"/>
    </source>
</evidence>
<dbReference type="GO" id="GO:0005829">
    <property type="term" value="C:cytosol"/>
    <property type="evidence" value="ECO:0000318"/>
    <property type="project" value="GO_Central"/>
</dbReference>
<dbReference type="GO" id="GO:0005853">
    <property type="term" value="C:eukaryotic translation elongation factor 1 complex"/>
    <property type="evidence" value="ECO:0007669"/>
    <property type="project" value="InterPro"/>
</dbReference>
<dbReference type="InterPro" id="IPR014038">
    <property type="entry name" value="EF1B_bsu/dsu_GNE"/>
</dbReference>
<reference evidence="6 8" key="1">
    <citation type="journal article" date="2008" name="Science">
        <title>The Physcomitrella genome reveals evolutionary insights into the conquest of land by plants.</title>
        <authorList>
            <person name="Rensing S."/>
            <person name="Lang D."/>
            <person name="Zimmer A."/>
            <person name="Terry A."/>
            <person name="Salamov A."/>
            <person name="Shapiro H."/>
            <person name="Nishiyama T."/>
            <person name="Perroud P.-F."/>
            <person name="Lindquist E."/>
            <person name="Kamisugi Y."/>
            <person name="Tanahashi T."/>
            <person name="Sakakibara K."/>
            <person name="Fujita T."/>
            <person name="Oishi K."/>
            <person name="Shin-I T."/>
            <person name="Kuroki Y."/>
            <person name="Toyoda A."/>
            <person name="Suzuki Y."/>
            <person name="Hashimoto A."/>
            <person name="Yamaguchi K."/>
            <person name="Sugano A."/>
            <person name="Kohara Y."/>
            <person name="Fujiyama A."/>
            <person name="Anterola A."/>
            <person name="Aoki S."/>
            <person name="Ashton N."/>
            <person name="Barbazuk W.B."/>
            <person name="Barker E."/>
            <person name="Bennetzen J."/>
            <person name="Bezanilla M."/>
            <person name="Blankenship R."/>
            <person name="Cho S.H."/>
            <person name="Dutcher S."/>
            <person name="Estelle M."/>
            <person name="Fawcett J.A."/>
            <person name="Gundlach H."/>
            <person name="Hanada K."/>
            <person name="Heyl A."/>
            <person name="Hicks K.A."/>
            <person name="Hugh J."/>
            <person name="Lohr M."/>
            <person name="Mayer K."/>
            <person name="Melkozernov A."/>
            <person name="Murata T."/>
            <person name="Nelson D."/>
            <person name="Pils B."/>
            <person name="Prigge M."/>
            <person name="Reiss B."/>
            <person name="Renner T."/>
            <person name="Rombauts S."/>
            <person name="Rushton P."/>
            <person name="Sanderfoot A."/>
            <person name="Schween G."/>
            <person name="Shiu S.-H."/>
            <person name="Stueber K."/>
            <person name="Theodoulou F.L."/>
            <person name="Tu H."/>
            <person name="Van de Peer Y."/>
            <person name="Verrier P.J."/>
            <person name="Waters E."/>
            <person name="Wood A."/>
            <person name="Yang L."/>
            <person name="Cove D."/>
            <person name="Cuming A."/>
            <person name="Hasebe M."/>
            <person name="Lucas S."/>
            <person name="Mishler D.B."/>
            <person name="Reski R."/>
            <person name="Grigoriev I."/>
            <person name="Quatrano R.S."/>
            <person name="Boore J.L."/>
        </authorList>
    </citation>
    <scope>NUCLEOTIDE SEQUENCE [LARGE SCALE GENOMIC DNA]</scope>
    <source>
        <strain evidence="7 8">cv. Gransden 2004</strain>
    </source>
</reference>
<dbReference type="CDD" id="cd00292">
    <property type="entry name" value="EF1B"/>
    <property type="match status" value="1"/>
</dbReference>
<feature type="domain" description="Translation elongation factor EF1B beta/delta subunit guanine nucleotide exchange" evidence="5">
    <location>
        <begin position="125"/>
        <end position="214"/>
    </location>
</feature>
<dbReference type="Proteomes" id="UP000006727">
    <property type="component" value="Chromosome 1"/>
</dbReference>
<dbReference type="InterPro" id="IPR014717">
    <property type="entry name" value="Transl_elong_EF1B/ribsomal_bS6"/>
</dbReference>
<dbReference type="EnsemblPlants" id="Pp3c1_28790V3.1">
    <property type="protein sequence ID" value="PAC:32969495.CDS.1"/>
    <property type="gene ID" value="Pp3c1_28790"/>
</dbReference>
<organism evidence="6">
    <name type="scientific">Physcomitrium patens</name>
    <name type="common">Spreading-leaved earth moss</name>
    <name type="synonym">Physcomitrella patens</name>
    <dbReference type="NCBI Taxonomy" id="3218"/>
    <lineage>
        <taxon>Eukaryota</taxon>
        <taxon>Viridiplantae</taxon>
        <taxon>Streptophyta</taxon>
        <taxon>Embryophyta</taxon>
        <taxon>Bryophyta</taxon>
        <taxon>Bryophytina</taxon>
        <taxon>Bryopsida</taxon>
        <taxon>Funariidae</taxon>
        <taxon>Funariales</taxon>
        <taxon>Funariaceae</taxon>
        <taxon>Physcomitrium</taxon>
    </lineage>
</organism>
<comment type="subunit">
    <text evidence="2">EF-1 is composed of 4 subunits: alpha, beta (1B-alpha=beta'), delta (1B-beta), and gamma (1B-gamma).</text>
</comment>
<accession>A0A2K1LA32</accession>
<keyword evidence="3" id="KW-0251">Elongation factor</keyword>
<dbReference type="GO" id="GO:0005085">
    <property type="term" value="F:guanyl-nucleotide exchange factor activity"/>
    <property type="evidence" value="ECO:0000318"/>
    <property type="project" value="GO_Central"/>
</dbReference>
<dbReference type="PANTHER" id="PTHR11595:SF21">
    <property type="entry name" value="ELONGATION FACTOR 1-BETA"/>
    <property type="match status" value="1"/>
</dbReference>
<dbReference type="OMA" id="HKEDTTI"/>
<dbReference type="InterPro" id="IPR049720">
    <property type="entry name" value="EF1B_bsu/dsu"/>
</dbReference>